<dbReference type="PANTHER" id="PTHR23419:SF8">
    <property type="entry name" value="FI09726P"/>
    <property type="match status" value="1"/>
</dbReference>
<comment type="similarity">
    <text evidence="1">Belongs to the CutA family.</text>
</comment>
<organism evidence="2 3">
    <name type="scientific">Streptomyces prasinopilosus</name>
    <dbReference type="NCBI Taxonomy" id="67344"/>
    <lineage>
        <taxon>Bacteria</taxon>
        <taxon>Bacillati</taxon>
        <taxon>Actinomycetota</taxon>
        <taxon>Actinomycetes</taxon>
        <taxon>Kitasatosporales</taxon>
        <taxon>Streptomycetaceae</taxon>
        <taxon>Streptomyces</taxon>
    </lineage>
</organism>
<reference evidence="3" key="1">
    <citation type="submission" date="2016-10" db="EMBL/GenBank/DDBJ databases">
        <authorList>
            <person name="Varghese N."/>
            <person name="Submissions S."/>
        </authorList>
    </citation>
    <scope>NUCLEOTIDE SEQUENCE [LARGE SCALE GENOMIC DNA]</scope>
    <source>
        <strain evidence="3">CGMCC 4.3504</strain>
    </source>
</reference>
<dbReference type="STRING" id="67344.SAMN05216505_104431"/>
<evidence type="ECO:0000313" key="3">
    <source>
        <dbReference type="Proteomes" id="UP000182100"/>
    </source>
</evidence>
<evidence type="ECO:0000313" key="2">
    <source>
        <dbReference type="EMBL" id="SDD00848.1"/>
    </source>
</evidence>
<name>A0A1G6R8J5_9ACTN</name>
<dbReference type="Gene3D" id="3.30.70.120">
    <property type="match status" value="1"/>
</dbReference>
<accession>A0A1G6R8J5</accession>
<dbReference type="RefSeq" id="WP_055573746.1">
    <property type="nucleotide sequence ID" value="NZ_FMZK01000004.1"/>
</dbReference>
<dbReference type="EMBL" id="FMZK01000004">
    <property type="protein sequence ID" value="SDD00848.1"/>
    <property type="molecule type" value="Genomic_DNA"/>
</dbReference>
<dbReference type="InterPro" id="IPR011322">
    <property type="entry name" value="N-reg_PII-like_a/b"/>
</dbReference>
<protein>
    <submittedName>
        <fullName evidence="2">Divalent cation tolerance protein</fullName>
    </submittedName>
</protein>
<sequence>MTDYVQVSTATPVRENAVDLAQGAVKARLAAGAQIIGPVTSVFWHLGEFGEGEEWRLLLTTTRERYPELERYLLDAHPWDNPEVIATPITGAARCLEWIKGSVDPASS</sequence>
<dbReference type="InterPro" id="IPR015867">
    <property type="entry name" value="N-reg_PII/ATP_PRibTrfase_C"/>
</dbReference>
<proteinExistence type="inferred from homology"/>
<gene>
    <name evidence="2" type="ORF">SAMN05216505_104431</name>
</gene>
<dbReference type="InterPro" id="IPR004323">
    <property type="entry name" value="Ion_tolerance_CutA"/>
</dbReference>
<dbReference type="AlphaFoldDB" id="A0A1G6R8J5"/>
<dbReference type="SUPFAM" id="SSF54913">
    <property type="entry name" value="GlnB-like"/>
    <property type="match status" value="1"/>
</dbReference>
<keyword evidence="3" id="KW-1185">Reference proteome</keyword>
<dbReference type="Pfam" id="PF03091">
    <property type="entry name" value="CutA1"/>
    <property type="match status" value="1"/>
</dbReference>
<dbReference type="PANTHER" id="PTHR23419">
    <property type="entry name" value="DIVALENT CATION TOLERANCE CUTA-RELATED"/>
    <property type="match status" value="1"/>
</dbReference>
<dbReference type="Proteomes" id="UP000182100">
    <property type="component" value="Unassembled WGS sequence"/>
</dbReference>
<dbReference type="GO" id="GO:0005507">
    <property type="term" value="F:copper ion binding"/>
    <property type="evidence" value="ECO:0007669"/>
    <property type="project" value="TreeGrafter"/>
</dbReference>
<dbReference type="GO" id="GO:0010038">
    <property type="term" value="P:response to metal ion"/>
    <property type="evidence" value="ECO:0007669"/>
    <property type="project" value="InterPro"/>
</dbReference>
<evidence type="ECO:0000256" key="1">
    <source>
        <dbReference type="ARBA" id="ARBA00010169"/>
    </source>
</evidence>